<organism evidence="1 2">
    <name type="scientific">Eumeta variegata</name>
    <name type="common">Bagworm moth</name>
    <name type="synonym">Eumeta japonica</name>
    <dbReference type="NCBI Taxonomy" id="151549"/>
    <lineage>
        <taxon>Eukaryota</taxon>
        <taxon>Metazoa</taxon>
        <taxon>Ecdysozoa</taxon>
        <taxon>Arthropoda</taxon>
        <taxon>Hexapoda</taxon>
        <taxon>Insecta</taxon>
        <taxon>Pterygota</taxon>
        <taxon>Neoptera</taxon>
        <taxon>Endopterygota</taxon>
        <taxon>Lepidoptera</taxon>
        <taxon>Glossata</taxon>
        <taxon>Ditrysia</taxon>
        <taxon>Tineoidea</taxon>
        <taxon>Psychidae</taxon>
        <taxon>Oiketicinae</taxon>
        <taxon>Eumeta</taxon>
    </lineage>
</organism>
<gene>
    <name evidence="1" type="ORF">EVAR_14038_1</name>
</gene>
<name>A0A4C1SQ32_EUMVA</name>
<protein>
    <submittedName>
        <fullName evidence="1">Uncharacterized protein</fullName>
    </submittedName>
</protein>
<dbReference type="EMBL" id="BGZK01003745">
    <property type="protein sequence ID" value="GBP04232.1"/>
    <property type="molecule type" value="Genomic_DNA"/>
</dbReference>
<dbReference type="Proteomes" id="UP000299102">
    <property type="component" value="Unassembled WGS sequence"/>
</dbReference>
<sequence>MGFSTGCIKICGRPRLTKALATAGELVGARTADGTAHLRTGFRQRCCIFVFTVEIFCAPFRGRSIPTNSKVWPWDLLIVNAKMFYRKLKPFKWDWQISWDHRYPRYMS</sequence>
<accession>A0A4C1SQ32</accession>
<keyword evidence="2" id="KW-1185">Reference proteome</keyword>
<proteinExistence type="predicted"/>
<evidence type="ECO:0000313" key="2">
    <source>
        <dbReference type="Proteomes" id="UP000299102"/>
    </source>
</evidence>
<reference evidence="1 2" key="1">
    <citation type="journal article" date="2019" name="Commun. Biol.">
        <title>The bagworm genome reveals a unique fibroin gene that provides high tensile strength.</title>
        <authorList>
            <person name="Kono N."/>
            <person name="Nakamura H."/>
            <person name="Ohtoshi R."/>
            <person name="Tomita M."/>
            <person name="Numata K."/>
            <person name="Arakawa K."/>
        </authorList>
    </citation>
    <scope>NUCLEOTIDE SEQUENCE [LARGE SCALE GENOMIC DNA]</scope>
</reference>
<evidence type="ECO:0000313" key="1">
    <source>
        <dbReference type="EMBL" id="GBP04232.1"/>
    </source>
</evidence>
<comment type="caution">
    <text evidence="1">The sequence shown here is derived from an EMBL/GenBank/DDBJ whole genome shotgun (WGS) entry which is preliminary data.</text>
</comment>
<dbReference type="AlphaFoldDB" id="A0A4C1SQ32"/>